<organism evidence="3 4">
    <name type="scientific">Prauserella marina</name>
    <dbReference type="NCBI Taxonomy" id="530584"/>
    <lineage>
        <taxon>Bacteria</taxon>
        <taxon>Bacillati</taxon>
        <taxon>Actinomycetota</taxon>
        <taxon>Actinomycetes</taxon>
        <taxon>Pseudonocardiales</taxon>
        <taxon>Pseudonocardiaceae</taxon>
        <taxon>Prauserella</taxon>
    </lineage>
</organism>
<dbReference type="SUPFAM" id="SSF51735">
    <property type="entry name" value="NAD(P)-binding Rossmann-fold domains"/>
    <property type="match status" value="1"/>
</dbReference>
<dbReference type="CDD" id="cd05233">
    <property type="entry name" value="SDR_c"/>
    <property type="match status" value="1"/>
</dbReference>
<dbReference type="Gene3D" id="3.40.50.720">
    <property type="entry name" value="NAD(P)-binding Rossmann-like Domain"/>
    <property type="match status" value="1"/>
</dbReference>
<dbReference type="PANTHER" id="PTHR42760">
    <property type="entry name" value="SHORT-CHAIN DEHYDROGENASES/REDUCTASES FAMILY MEMBER"/>
    <property type="match status" value="1"/>
</dbReference>
<dbReference type="Pfam" id="PF13561">
    <property type="entry name" value="adh_short_C2"/>
    <property type="match status" value="1"/>
</dbReference>
<dbReference type="RefSeq" id="WP_091807708.1">
    <property type="nucleotide sequence ID" value="NZ_CP016353.1"/>
</dbReference>
<evidence type="ECO:0000256" key="2">
    <source>
        <dbReference type="ARBA" id="ARBA00023002"/>
    </source>
</evidence>
<sequence length="269" mass="28258">MDETRPGATARLAVVTGGGRGIGHAIVRTLVERGWRCLIAGLEAEDLEKTEAVIGAPEGAVRSVVCDISTEEGRSTLTGLAEDHGTPLGLVVNCAARSTPMPVFGQSSDVWMAELETNLVAVAVLSAWGIERMKEFGGGSVINIGSVYGSLGLDSRFYPEDVYPRDGASGPVRVPAYHASKGGLAALTRDLAVVGGRWNVRVNTVAPGMIKTPERPVAPELIDRFCGATPLGRLGRPEDIAAVVAFLACEEASFVTGAEWTVDGGWSIW</sequence>
<keyword evidence="2" id="KW-0560">Oxidoreductase</keyword>
<dbReference type="STRING" id="530584.SAMN05421630_108110"/>
<dbReference type="PANTHER" id="PTHR42760:SF133">
    <property type="entry name" value="3-OXOACYL-[ACYL-CARRIER-PROTEIN] REDUCTASE"/>
    <property type="match status" value="1"/>
</dbReference>
<evidence type="ECO:0000313" key="3">
    <source>
        <dbReference type="EMBL" id="SDD41866.1"/>
    </source>
</evidence>
<evidence type="ECO:0000313" key="4">
    <source>
        <dbReference type="Proteomes" id="UP000199494"/>
    </source>
</evidence>
<dbReference type="EMBL" id="FMZE01000008">
    <property type="protein sequence ID" value="SDD41866.1"/>
    <property type="molecule type" value="Genomic_DNA"/>
</dbReference>
<keyword evidence="4" id="KW-1185">Reference proteome</keyword>
<proteinExistence type="inferred from homology"/>
<accession>A0A1G6UMC9</accession>
<dbReference type="Pfam" id="PF00106">
    <property type="entry name" value="adh_short"/>
    <property type="match status" value="1"/>
</dbReference>
<dbReference type="GO" id="GO:0016616">
    <property type="term" value="F:oxidoreductase activity, acting on the CH-OH group of donors, NAD or NADP as acceptor"/>
    <property type="evidence" value="ECO:0007669"/>
    <property type="project" value="TreeGrafter"/>
</dbReference>
<reference evidence="3 4" key="1">
    <citation type="submission" date="2016-10" db="EMBL/GenBank/DDBJ databases">
        <authorList>
            <person name="de Groot N.N."/>
        </authorList>
    </citation>
    <scope>NUCLEOTIDE SEQUENCE [LARGE SCALE GENOMIC DNA]</scope>
    <source>
        <strain evidence="3 4">CGMCC 4.5506</strain>
    </source>
</reference>
<dbReference type="PRINTS" id="PR00081">
    <property type="entry name" value="GDHRDH"/>
</dbReference>
<dbReference type="InterPro" id="IPR002347">
    <property type="entry name" value="SDR_fam"/>
</dbReference>
<evidence type="ECO:0000256" key="1">
    <source>
        <dbReference type="ARBA" id="ARBA00006484"/>
    </source>
</evidence>
<dbReference type="InterPro" id="IPR036291">
    <property type="entry name" value="NAD(P)-bd_dom_sf"/>
</dbReference>
<dbReference type="OrthoDB" id="3620221at2"/>
<protein>
    <submittedName>
        <fullName evidence="3">Gluconate 5-dehydrogenase</fullName>
    </submittedName>
</protein>
<dbReference type="AlphaFoldDB" id="A0A1G6UMC9"/>
<dbReference type="Proteomes" id="UP000199494">
    <property type="component" value="Unassembled WGS sequence"/>
</dbReference>
<gene>
    <name evidence="3" type="ORF">SAMN05421630_108110</name>
</gene>
<comment type="similarity">
    <text evidence="1">Belongs to the short-chain dehydrogenases/reductases (SDR) family.</text>
</comment>
<name>A0A1G6UMC9_9PSEU</name>